<keyword evidence="2" id="KW-0456">Lyase</keyword>
<accession>A0A1H4DIJ0</accession>
<dbReference type="SUPFAM" id="SSF52317">
    <property type="entry name" value="Class I glutamine amidotransferase-like"/>
    <property type="match status" value="1"/>
</dbReference>
<dbReference type="Gene3D" id="3.40.50.880">
    <property type="match status" value="1"/>
</dbReference>
<reference evidence="6 7" key="1">
    <citation type="submission" date="2016-10" db="EMBL/GenBank/DDBJ databases">
        <authorList>
            <person name="de Groot N.N."/>
        </authorList>
    </citation>
    <scope>NUCLEOTIDE SEQUENCE [LARGE SCALE GENOMIC DNA]</scope>
    <source>
        <strain evidence="6 7">DSM 15345</strain>
    </source>
</reference>
<evidence type="ECO:0000256" key="3">
    <source>
        <dbReference type="ARBA" id="ARBA00038493"/>
    </source>
</evidence>
<keyword evidence="6" id="KW-0645">Protease</keyword>
<protein>
    <submittedName>
        <fullName evidence="6">Putative intracellular protease/amidase</fullName>
    </submittedName>
</protein>
<dbReference type="GO" id="GO:0019243">
    <property type="term" value="P:methylglyoxal catabolic process to D-lactate via S-lactoyl-glutathione"/>
    <property type="evidence" value="ECO:0007669"/>
    <property type="project" value="TreeGrafter"/>
</dbReference>
<feature type="domain" description="DJ-1/PfpI" evidence="5">
    <location>
        <begin position="32"/>
        <end position="229"/>
    </location>
</feature>
<dbReference type="GO" id="GO:0019172">
    <property type="term" value="F:glyoxalase III activity"/>
    <property type="evidence" value="ECO:0007669"/>
    <property type="project" value="TreeGrafter"/>
</dbReference>
<dbReference type="Proteomes" id="UP000198703">
    <property type="component" value="Unassembled WGS sequence"/>
</dbReference>
<feature type="region of interest" description="Disordered" evidence="4">
    <location>
        <begin position="51"/>
        <end position="82"/>
    </location>
</feature>
<comment type="similarity">
    <text evidence="3">Belongs to the peptidase C56 family. HSP31-like subfamily.</text>
</comment>
<keyword evidence="6" id="KW-0378">Hydrolase</keyword>
<evidence type="ECO:0000259" key="5">
    <source>
        <dbReference type="Pfam" id="PF01965"/>
    </source>
</evidence>
<organism evidence="6 7">
    <name type="scientific">Rubrimonas cliftonensis</name>
    <dbReference type="NCBI Taxonomy" id="89524"/>
    <lineage>
        <taxon>Bacteria</taxon>
        <taxon>Pseudomonadati</taxon>
        <taxon>Pseudomonadota</taxon>
        <taxon>Alphaproteobacteria</taxon>
        <taxon>Rhodobacterales</taxon>
        <taxon>Paracoccaceae</taxon>
        <taxon>Rubrimonas</taxon>
    </lineage>
</organism>
<dbReference type="STRING" id="89524.SAMN05444370_11059"/>
<evidence type="ECO:0000256" key="1">
    <source>
        <dbReference type="ARBA" id="ARBA00023016"/>
    </source>
</evidence>
<dbReference type="PANTHER" id="PTHR48094:SF11">
    <property type="entry name" value="GLUTATHIONE-INDEPENDENT GLYOXALASE HSP31-RELATED"/>
    <property type="match status" value="1"/>
</dbReference>
<keyword evidence="7" id="KW-1185">Reference proteome</keyword>
<sequence>MQTRDNSMKILMVLTSHDKLGETGEKTGFWLEEFAAPYYVFKDAGAEVTLASPAGGQPPLDPKSDAEDAQTEHTRRFRDDADAQRALASTERLAGVDATTFDAVFYPGGHGPLWDLAASPDSIALIEAFLAADKPMGFVCHAPGVLRNVRAADGAPFVRGRRVSGFTNEEEAGVGLTDVVPFLIEDVFIEQGARYEKGPAWSEFVVEDGRLVTGQNPASSEAAARALLRKIDASALAA</sequence>
<dbReference type="InterPro" id="IPR050325">
    <property type="entry name" value="Prot/Nucl_acid_deglycase"/>
</dbReference>
<dbReference type="PANTHER" id="PTHR48094">
    <property type="entry name" value="PROTEIN/NUCLEIC ACID DEGLYCASE DJ-1-RELATED"/>
    <property type="match status" value="1"/>
</dbReference>
<dbReference type="CDD" id="cd03141">
    <property type="entry name" value="GATase1_Hsp31_like"/>
    <property type="match status" value="1"/>
</dbReference>
<dbReference type="EMBL" id="FNQM01000010">
    <property type="protein sequence ID" value="SEA72601.1"/>
    <property type="molecule type" value="Genomic_DNA"/>
</dbReference>
<evidence type="ECO:0000256" key="2">
    <source>
        <dbReference type="ARBA" id="ARBA00023239"/>
    </source>
</evidence>
<evidence type="ECO:0000256" key="4">
    <source>
        <dbReference type="SAM" id="MobiDB-lite"/>
    </source>
</evidence>
<dbReference type="InterPro" id="IPR002818">
    <property type="entry name" value="DJ-1/PfpI"/>
</dbReference>
<dbReference type="GO" id="GO:0005737">
    <property type="term" value="C:cytoplasm"/>
    <property type="evidence" value="ECO:0007669"/>
    <property type="project" value="TreeGrafter"/>
</dbReference>
<gene>
    <name evidence="6" type="ORF">SAMN05444370_11059</name>
</gene>
<dbReference type="Pfam" id="PF01965">
    <property type="entry name" value="DJ-1_PfpI"/>
    <property type="match status" value="1"/>
</dbReference>
<proteinExistence type="inferred from homology"/>
<evidence type="ECO:0000313" key="7">
    <source>
        <dbReference type="Proteomes" id="UP000198703"/>
    </source>
</evidence>
<dbReference type="InterPro" id="IPR029062">
    <property type="entry name" value="Class_I_gatase-like"/>
</dbReference>
<evidence type="ECO:0000313" key="6">
    <source>
        <dbReference type="EMBL" id="SEA72601.1"/>
    </source>
</evidence>
<dbReference type="GO" id="GO:0006508">
    <property type="term" value="P:proteolysis"/>
    <property type="evidence" value="ECO:0007669"/>
    <property type="project" value="UniProtKB-KW"/>
</dbReference>
<dbReference type="GO" id="GO:0008233">
    <property type="term" value="F:peptidase activity"/>
    <property type="evidence" value="ECO:0007669"/>
    <property type="project" value="UniProtKB-KW"/>
</dbReference>
<dbReference type="AlphaFoldDB" id="A0A1H4DIJ0"/>
<keyword evidence="1" id="KW-0346">Stress response</keyword>
<name>A0A1H4DIJ0_9RHOB</name>
<feature type="compositionally biased region" description="Basic and acidic residues" evidence="4">
    <location>
        <begin position="62"/>
        <end position="82"/>
    </location>
</feature>